<dbReference type="PIRSF" id="PIRSF012608">
    <property type="entry name" value="UCP012608"/>
    <property type="match status" value="1"/>
</dbReference>
<organism evidence="1 2">
    <name type="scientific">Kribbella sancticallisti</name>
    <dbReference type="NCBI Taxonomy" id="460087"/>
    <lineage>
        <taxon>Bacteria</taxon>
        <taxon>Bacillati</taxon>
        <taxon>Actinomycetota</taxon>
        <taxon>Actinomycetes</taxon>
        <taxon>Propionibacteriales</taxon>
        <taxon>Kribbellaceae</taxon>
        <taxon>Kribbella</taxon>
    </lineage>
</organism>
<reference evidence="1 2" key="1">
    <citation type="journal article" date="2019" name="Int. J. Syst. Evol. Microbiol.">
        <title>The Global Catalogue of Microorganisms (GCM) 10K type strain sequencing project: providing services to taxonomists for standard genome sequencing and annotation.</title>
        <authorList>
            <consortium name="The Broad Institute Genomics Platform"/>
            <consortium name="The Broad Institute Genome Sequencing Center for Infectious Disease"/>
            <person name="Wu L."/>
            <person name="Ma J."/>
        </authorList>
    </citation>
    <scope>NUCLEOTIDE SEQUENCE [LARGE SCALE GENOMIC DNA]</scope>
    <source>
        <strain evidence="1 2">JCM 14969</strain>
    </source>
</reference>
<accession>A0ABN2DGJ7</accession>
<dbReference type="Pfam" id="PF10094">
    <property type="entry name" value="DUF2332"/>
    <property type="match status" value="1"/>
</dbReference>
<protein>
    <submittedName>
        <fullName evidence="1">DUF2332 domain-containing protein</fullName>
    </submittedName>
</protein>
<sequence>MDLVEAFRLQAAACEDLGSPMYADLLRRMVDEYEIGGSVSDVLVGYEDQPAGAAIALRLLGSVHRMVLAGEAPELAAFYPSVGGEWDQRLGWEAFDQVLTARGPELRSLLTQPPQTNEVGRSTALYGGLLRLAEVVPLPVRLFEIGASGGLNLRADQFRYNLADGSSYGIADSPVVFENAWSGRPIPPVPDLRIVERVGSDIAPVNPLSEDGALTLTSYVWPDMAARLERLRGALEVARKVPADVRREDALSFLRNLELAEEHVTVVWHSVMWQYLTPEDQAAADDLITALGARATPSAPLAHLCLEPMRRTPEAEPEFLVVLQVWPGGVPRILGSSDPHGLPAHWE</sequence>
<dbReference type="InterPro" id="IPR011200">
    <property type="entry name" value="UCP012608"/>
</dbReference>
<gene>
    <name evidence="1" type="ORF">GCM10009789_30970</name>
</gene>
<proteinExistence type="predicted"/>
<name>A0ABN2DGJ7_9ACTN</name>
<comment type="caution">
    <text evidence="1">The sequence shown here is derived from an EMBL/GenBank/DDBJ whole genome shotgun (WGS) entry which is preliminary data.</text>
</comment>
<keyword evidence="2" id="KW-1185">Reference proteome</keyword>
<dbReference type="Proteomes" id="UP001500393">
    <property type="component" value="Unassembled WGS sequence"/>
</dbReference>
<dbReference type="RefSeq" id="WP_344214272.1">
    <property type="nucleotide sequence ID" value="NZ_BAAAOS010000019.1"/>
</dbReference>
<evidence type="ECO:0000313" key="1">
    <source>
        <dbReference type="EMBL" id="GAA1575351.1"/>
    </source>
</evidence>
<evidence type="ECO:0000313" key="2">
    <source>
        <dbReference type="Proteomes" id="UP001500393"/>
    </source>
</evidence>
<dbReference type="EMBL" id="BAAAOS010000019">
    <property type="protein sequence ID" value="GAA1575351.1"/>
    <property type="molecule type" value="Genomic_DNA"/>
</dbReference>